<dbReference type="InterPro" id="IPR012934">
    <property type="entry name" value="Znf_AD"/>
</dbReference>
<accession>A0A6J1T5Y8</accession>
<proteinExistence type="predicted"/>
<evidence type="ECO:0000259" key="10">
    <source>
        <dbReference type="PROSITE" id="PS50157"/>
    </source>
</evidence>
<evidence type="ECO:0000256" key="5">
    <source>
        <dbReference type="ARBA" id="ARBA00022833"/>
    </source>
</evidence>
<dbReference type="PROSITE" id="PS00028">
    <property type="entry name" value="ZINC_FINGER_C2H2_1"/>
    <property type="match status" value="5"/>
</dbReference>
<feature type="domain" description="C2H2-type" evidence="10">
    <location>
        <begin position="508"/>
        <end position="535"/>
    </location>
</feature>
<evidence type="ECO:0000313" key="13">
    <source>
        <dbReference type="RefSeq" id="XP_026287075.1"/>
    </source>
</evidence>
<dbReference type="Pfam" id="PF13894">
    <property type="entry name" value="zf-C2H2_4"/>
    <property type="match status" value="1"/>
</dbReference>
<dbReference type="PROSITE" id="PS50157">
    <property type="entry name" value="ZINC_FINGER_C2H2_2"/>
    <property type="match status" value="2"/>
</dbReference>
<feature type="binding site" evidence="8">
    <location>
        <position position="18"/>
    </location>
    <ligand>
        <name>Zn(2+)</name>
        <dbReference type="ChEBI" id="CHEBI:29105"/>
    </ligand>
</feature>
<dbReference type="InterPro" id="IPR050888">
    <property type="entry name" value="ZnF_C2H2-type_TF"/>
</dbReference>
<keyword evidence="3" id="KW-0677">Repeat</keyword>
<keyword evidence="4 7" id="KW-0863">Zinc-finger</keyword>
<keyword evidence="12" id="KW-1185">Reference proteome</keyword>
<feature type="binding site" evidence="8">
    <location>
        <position position="61"/>
    </location>
    <ligand>
        <name>Zn(2+)</name>
        <dbReference type="ChEBI" id="CHEBI:29105"/>
    </ligand>
</feature>
<protein>
    <submittedName>
        <fullName evidence="13">Zinc finger protein 572-like</fullName>
    </submittedName>
</protein>
<evidence type="ECO:0000256" key="9">
    <source>
        <dbReference type="SAM" id="MobiDB-lite"/>
    </source>
</evidence>
<evidence type="ECO:0000259" key="11">
    <source>
        <dbReference type="PROSITE" id="PS51915"/>
    </source>
</evidence>
<dbReference type="SUPFAM" id="SSF57716">
    <property type="entry name" value="Glucocorticoid receptor-like (DNA-binding domain)"/>
    <property type="match status" value="1"/>
</dbReference>
<keyword evidence="5 8" id="KW-0862">Zinc</keyword>
<dbReference type="KEGG" id="foc:113212548"/>
<feature type="compositionally biased region" description="Basic and acidic residues" evidence="9">
    <location>
        <begin position="766"/>
        <end position="775"/>
    </location>
</feature>
<feature type="binding site" evidence="8">
    <location>
        <position position="15"/>
    </location>
    <ligand>
        <name>Zn(2+)</name>
        <dbReference type="ChEBI" id="CHEBI:29105"/>
    </ligand>
</feature>
<evidence type="ECO:0000313" key="12">
    <source>
        <dbReference type="Proteomes" id="UP000504606"/>
    </source>
</evidence>
<sequence>MALDVQISFSWTNYCRLCLLDNGIMLPLFEGEGQHRKLSHKIETCLQLVTYEGDPLPRKICHTCLSKVTQMYDFRSMVWASYERLKPKLLPLQHVPEVQKYLLKADSLQKKLDSSSHWSQCSTPIPSTSKMSGTDRLPLIRVKSEEELMQAPDCSSWPSSTLFSQLESTVTEPFLSSTSFISSSITSDSNIPAMESALPSDYQSDFVGMQPETLKRKRLSHTSDTNCDRVLSPVLKKTKGKRKQLAGPLSRKQLAGPLSRMQNQKLKSICVFCQSHFSSKQSLNTHLETCLSCSTCQQVFSSLADKAMHEAEKHVSVYIDCNQKHLSKHCSHCPAQFASSVMLTMHIKEEHSSPSIQNPDDHLDVKPPRLLETGNSSYSSYMSSEKSHFDCKDTSDSEDHPLSDFKKIGKSYHQQSSAQMNNESVVTHDNHICKLCNETLPSALDLEEHIKKIHGRFKCPHCEDSFSSKPGLNSHQKFHVYRAKKKGKLRESKSSILKDLLVSSKKPFQCDFCYEDFEEEDAFILHLYVHATEHSDDESIPVKKNRKSTGDLKKSVASNVIEESDNPVEQFSVKCERCHVVCRSKEYYKIHLATHMSKAKTNFPCSGCNQDFRNVEALNRHTCCGKLENMQVCCLDCGQALVKGADHVCDNKCPVCEKVFKSARGQRLHFTSKHKPKLLVEDGYDDQLQETNSADKEYQEEIDKLHEENELSTSPSINESSVATFSGKNSSAPHYSANESPDSHSSRNMSPDSRPCGSESPTTHISGDDLSHVSDSDADSSIGESPLRERLPPDGAALEPLSVHLEQIEKNALLSTAHSSGDEAVPFIKEPLHPSSFSSGILSNL</sequence>
<dbReference type="PANTHER" id="PTHR24406">
    <property type="entry name" value="TRANSCRIPTIONAL REPRESSOR CTCFL-RELATED"/>
    <property type="match status" value="1"/>
</dbReference>
<dbReference type="PROSITE" id="PS51915">
    <property type="entry name" value="ZAD"/>
    <property type="match status" value="1"/>
</dbReference>
<dbReference type="GO" id="GO:0005634">
    <property type="term" value="C:nucleus"/>
    <property type="evidence" value="ECO:0007669"/>
    <property type="project" value="UniProtKB-SubCell"/>
</dbReference>
<evidence type="ECO:0000256" key="7">
    <source>
        <dbReference type="PROSITE-ProRule" id="PRU00042"/>
    </source>
</evidence>
<feature type="region of interest" description="Disordered" evidence="9">
    <location>
        <begin position="706"/>
        <end position="795"/>
    </location>
</feature>
<dbReference type="SMART" id="SM00868">
    <property type="entry name" value="zf-AD"/>
    <property type="match status" value="2"/>
</dbReference>
<dbReference type="GeneID" id="113212548"/>
<dbReference type="Gene3D" id="3.30.160.60">
    <property type="entry name" value="Classic Zinc Finger"/>
    <property type="match status" value="2"/>
</dbReference>
<dbReference type="SMART" id="SM00355">
    <property type="entry name" value="ZnF_C2H2"/>
    <property type="match status" value="9"/>
</dbReference>
<feature type="domain" description="ZAD" evidence="11">
    <location>
        <begin position="13"/>
        <end position="88"/>
    </location>
</feature>
<evidence type="ECO:0000256" key="6">
    <source>
        <dbReference type="ARBA" id="ARBA00023242"/>
    </source>
</evidence>
<keyword evidence="6" id="KW-0539">Nucleus</keyword>
<evidence type="ECO:0000256" key="8">
    <source>
        <dbReference type="PROSITE-ProRule" id="PRU01263"/>
    </source>
</evidence>
<evidence type="ECO:0000256" key="3">
    <source>
        <dbReference type="ARBA" id="ARBA00022737"/>
    </source>
</evidence>
<dbReference type="RefSeq" id="XP_026287075.1">
    <property type="nucleotide sequence ID" value="XM_026431290.2"/>
</dbReference>
<comment type="subcellular location">
    <subcellularLocation>
        <location evidence="1">Nucleus</location>
    </subcellularLocation>
</comment>
<dbReference type="Gene3D" id="3.40.1800.20">
    <property type="match status" value="1"/>
</dbReference>
<name>A0A6J1T5Y8_FRAOC</name>
<dbReference type="OrthoDB" id="8194161at2759"/>
<dbReference type="Pfam" id="PF07776">
    <property type="entry name" value="zf-AD"/>
    <property type="match status" value="1"/>
</dbReference>
<dbReference type="InterPro" id="IPR013087">
    <property type="entry name" value="Znf_C2H2_type"/>
</dbReference>
<dbReference type="GO" id="GO:0008270">
    <property type="term" value="F:zinc ion binding"/>
    <property type="evidence" value="ECO:0007669"/>
    <property type="project" value="UniProtKB-UniRule"/>
</dbReference>
<feature type="compositionally biased region" description="Polar residues" evidence="9">
    <location>
        <begin position="711"/>
        <end position="740"/>
    </location>
</feature>
<organism evidence="12 13">
    <name type="scientific">Frankliniella occidentalis</name>
    <name type="common">Western flower thrips</name>
    <name type="synonym">Euthrips occidentalis</name>
    <dbReference type="NCBI Taxonomy" id="133901"/>
    <lineage>
        <taxon>Eukaryota</taxon>
        <taxon>Metazoa</taxon>
        <taxon>Ecdysozoa</taxon>
        <taxon>Arthropoda</taxon>
        <taxon>Hexapoda</taxon>
        <taxon>Insecta</taxon>
        <taxon>Pterygota</taxon>
        <taxon>Neoptera</taxon>
        <taxon>Paraneoptera</taxon>
        <taxon>Thysanoptera</taxon>
        <taxon>Terebrantia</taxon>
        <taxon>Thripoidea</taxon>
        <taxon>Thripidae</taxon>
        <taxon>Frankliniella</taxon>
    </lineage>
</organism>
<gene>
    <name evidence="13" type="primary">LOC113212548</name>
</gene>
<dbReference type="AlphaFoldDB" id="A0A6J1T5Y8"/>
<evidence type="ECO:0000256" key="4">
    <source>
        <dbReference type="ARBA" id="ARBA00022771"/>
    </source>
</evidence>
<keyword evidence="2 8" id="KW-0479">Metal-binding</keyword>
<reference evidence="13" key="1">
    <citation type="submission" date="2025-08" db="UniProtKB">
        <authorList>
            <consortium name="RefSeq"/>
        </authorList>
    </citation>
    <scope>IDENTIFICATION</scope>
    <source>
        <tissue evidence="13">Whole organism</tissue>
    </source>
</reference>
<dbReference type="Proteomes" id="UP000504606">
    <property type="component" value="Unplaced"/>
</dbReference>
<dbReference type="SUPFAM" id="SSF57667">
    <property type="entry name" value="beta-beta-alpha zinc fingers"/>
    <property type="match status" value="1"/>
</dbReference>
<feature type="binding site" evidence="8">
    <location>
        <position position="64"/>
    </location>
    <ligand>
        <name>Zn(2+)</name>
        <dbReference type="ChEBI" id="CHEBI:29105"/>
    </ligand>
</feature>
<evidence type="ECO:0000256" key="1">
    <source>
        <dbReference type="ARBA" id="ARBA00004123"/>
    </source>
</evidence>
<evidence type="ECO:0000256" key="2">
    <source>
        <dbReference type="ARBA" id="ARBA00022723"/>
    </source>
</evidence>
<dbReference type="InterPro" id="IPR036236">
    <property type="entry name" value="Znf_C2H2_sf"/>
</dbReference>
<feature type="domain" description="C2H2-type" evidence="10">
    <location>
        <begin position="457"/>
        <end position="484"/>
    </location>
</feature>